<feature type="binding site" evidence="1">
    <location>
        <position position="197"/>
    </location>
    <ligand>
        <name>substrate</name>
    </ligand>
</feature>
<gene>
    <name evidence="1" type="primary">eutB</name>
    <name evidence="2" type="ORF">C1706_13250</name>
</gene>
<comment type="function">
    <text evidence="1">Catalyzes the deamination of various vicinal amino-alcohols to oxo compounds. Allows this organism to utilize ethanolamine as the sole source of nitrogen and carbon in the presence of vitamin B12.</text>
</comment>
<dbReference type="AlphaFoldDB" id="A0A4Q2EDC5"/>
<dbReference type="GO" id="GO:0005829">
    <property type="term" value="C:cytosol"/>
    <property type="evidence" value="ECO:0007669"/>
    <property type="project" value="TreeGrafter"/>
</dbReference>
<comment type="pathway">
    <text evidence="1">Amine and polyamine degradation; ethanolamine degradation.</text>
</comment>
<keyword evidence="1" id="KW-1283">Bacterial microcompartment</keyword>
<dbReference type="PANTHER" id="PTHR39329:SF1">
    <property type="entry name" value="ETHANOLAMINE AMMONIA-LYASE LARGE SUBUNIT"/>
    <property type="match status" value="1"/>
</dbReference>
<dbReference type="InterPro" id="IPR010628">
    <property type="entry name" value="EutB"/>
</dbReference>
<feature type="binding site" evidence="1">
    <location>
        <position position="372"/>
    </location>
    <ligand>
        <name>substrate</name>
    </ligand>
</feature>
<sequence>MSVRTRSVQGATYRFDGLVDLLAKATPKRSGDELAGCAASSAAERVAAQWALADEPLMTFLNEEVVPYETDEVTRLIMDQHDADAFAPVASLTVGGLRDWLLEVATRPDASRILRALAPGLTPEMAAAVSKLMSVQDLICVSRAIEVTSAFRTTLGLSGTLATRLQPNHPTDDLAGVSAAILDGLLMGSGDAVVGINPATDSPQAAADLLKLIDDIRQQLAIPIQSCVLTHVTTTIGLIEAGAPVDLPFQSIAGTQKANAGFGVTLDILREADEAARSLHRGTVGDQVMYFETGQGAALSAEGHYGVGGRPVDEQTLEARAYGVARAFDPLLLNTVVGFIGPEYLHDGKQIIRAGLEDNFCGKLLGVPMGVDVCYTNHAEADDDDMDALLTLLGAAGTNYVICVPGTDDIMLGYQSLSFHNALAVRRTLGLRPAPEFEAWLLGMEMADAAGHVLPRDPLGSPLSRLVLGGAA</sequence>
<comment type="subcellular location">
    <subcellularLocation>
        <location evidence="1">Bacterial microcompartment</location>
    </subcellularLocation>
</comment>
<dbReference type="PANTHER" id="PTHR39329">
    <property type="entry name" value="ETHANOLAMINE AMMONIA-LYASE HEAVY CHAIN"/>
    <property type="match status" value="1"/>
</dbReference>
<dbReference type="Gene3D" id="1.10.220.70">
    <property type="entry name" value="lyase"/>
    <property type="match status" value="1"/>
</dbReference>
<dbReference type="GO" id="GO:0006520">
    <property type="term" value="P:amino acid metabolic process"/>
    <property type="evidence" value="ECO:0007669"/>
    <property type="project" value="InterPro"/>
</dbReference>
<reference evidence="2 3" key="1">
    <citation type="submission" date="2018-01" db="EMBL/GenBank/DDBJ databases">
        <title>Lactibacter flavus gen. nov., sp. nov., a novel bacterium of the family Propionibacteriaceae isolated from raw milk and dairy products.</title>
        <authorList>
            <person name="Wenning M."/>
            <person name="Breitenwieser F."/>
            <person name="Huptas C."/>
            <person name="von Neubeck M."/>
            <person name="Busse H.-J."/>
            <person name="Scherer S."/>
        </authorList>
    </citation>
    <scope>NUCLEOTIDE SEQUENCE [LARGE SCALE GENOMIC DNA]</scope>
    <source>
        <strain evidence="2 3">VG341</strain>
    </source>
</reference>
<keyword evidence="1" id="KW-0170">Cobalt</keyword>
<proteinExistence type="inferred from homology"/>
<dbReference type="UniPathway" id="UPA00560"/>
<dbReference type="HAMAP" id="MF_00861">
    <property type="entry name" value="EutB"/>
    <property type="match status" value="1"/>
</dbReference>
<dbReference type="InterPro" id="IPR044941">
    <property type="entry name" value="EutB_N_sf"/>
</dbReference>
<evidence type="ECO:0000313" key="2">
    <source>
        <dbReference type="EMBL" id="RXW31149.1"/>
    </source>
</evidence>
<dbReference type="Proteomes" id="UP000290624">
    <property type="component" value="Unassembled WGS sequence"/>
</dbReference>
<dbReference type="GO" id="GO:0031471">
    <property type="term" value="C:ethanolamine degradation polyhedral organelle"/>
    <property type="evidence" value="ECO:0007669"/>
    <property type="project" value="UniProtKB-UniRule"/>
</dbReference>
<name>A0A4Q2EDC5_9ACTN</name>
<dbReference type="GO" id="GO:0008851">
    <property type="term" value="F:ethanolamine ammonia-lyase activity"/>
    <property type="evidence" value="ECO:0007669"/>
    <property type="project" value="UniProtKB-UniRule"/>
</dbReference>
<dbReference type="EMBL" id="PPCV01000012">
    <property type="protein sequence ID" value="RXW31149.1"/>
    <property type="molecule type" value="Genomic_DNA"/>
</dbReference>
<dbReference type="Pfam" id="PF06751">
    <property type="entry name" value="EutB"/>
    <property type="match status" value="1"/>
</dbReference>
<organism evidence="2 3">
    <name type="scientific">Propioniciclava flava</name>
    <dbReference type="NCBI Taxonomy" id="2072026"/>
    <lineage>
        <taxon>Bacteria</taxon>
        <taxon>Bacillati</taxon>
        <taxon>Actinomycetota</taxon>
        <taxon>Actinomycetes</taxon>
        <taxon>Propionibacteriales</taxon>
        <taxon>Propionibacteriaceae</taxon>
        <taxon>Propioniciclava</taxon>
    </lineage>
</organism>
<evidence type="ECO:0000313" key="3">
    <source>
        <dbReference type="Proteomes" id="UP000290624"/>
    </source>
</evidence>
<dbReference type="InterPro" id="IPR013785">
    <property type="entry name" value="Aldolase_TIM"/>
</dbReference>
<feature type="binding site" evidence="1">
    <location>
        <begin position="164"/>
        <end position="166"/>
    </location>
    <ligand>
        <name>substrate</name>
    </ligand>
</feature>
<dbReference type="InterPro" id="IPR044939">
    <property type="entry name" value="EutB_dom_2_sf"/>
</dbReference>
<dbReference type="NCBIfam" id="NF011649">
    <property type="entry name" value="PRK15067.1"/>
    <property type="match status" value="1"/>
</dbReference>
<keyword evidence="3" id="KW-1185">Reference proteome</keyword>
<feature type="binding site" evidence="1">
    <location>
        <position position="411"/>
    </location>
    <ligand>
        <name>adenosylcob(III)alamin</name>
        <dbReference type="ChEBI" id="CHEBI:18408"/>
    </ligand>
</feature>
<dbReference type="EC" id="4.3.1.7" evidence="1"/>
<accession>A0A4Q2EDC5</accession>
<feature type="binding site" evidence="1">
    <location>
        <position position="198"/>
    </location>
    <ligand>
        <name>adenosylcob(III)alamin</name>
        <dbReference type="ChEBI" id="CHEBI:18408"/>
    </ligand>
</feature>
<dbReference type="OrthoDB" id="9770909at2"/>
<dbReference type="GO" id="GO:0009350">
    <property type="term" value="C:ethanolamine ammonia-lyase complex"/>
    <property type="evidence" value="ECO:0007669"/>
    <property type="project" value="UniProtKB-UniRule"/>
</dbReference>
<dbReference type="GO" id="GO:0046336">
    <property type="term" value="P:ethanolamine catabolic process"/>
    <property type="evidence" value="ECO:0007669"/>
    <property type="project" value="UniProtKB-UniRule"/>
</dbReference>
<comment type="catalytic activity">
    <reaction evidence="1">
        <text>ethanolamine = acetaldehyde + NH4(+)</text>
        <dbReference type="Rhea" id="RHEA:15313"/>
        <dbReference type="ChEBI" id="CHEBI:15343"/>
        <dbReference type="ChEBI" id="CHEBI:28938"/>
        <dbReference type="ChEBI" id="CHEBI:57603"/>
        <dbReference type="EC" id="4.3.1.7"/>
    </reaction>
</comment>
<protein>
    <recommendedName>
        <fullName evidence="1">Ethanolamine ammonia-lyase large subunit</fullName>
        <shortName evidence="1">EAL large subunit</shortName>
        <ecNumber evidence="1">4.3.1.7</ecNumber>
    </recommendedName>
</protein>
<dbReference type="PIRSF" id="PIRSF018788">
    <property type="entry name" value="EutB"/>
    <property type="match status" value="1"/>
</dbReference>
<comment type="subunit">
    <text evidence="1">The basic unit is a heterodimer which dimerizes to form tetramers. The heterotetramers trimerize; 6 large subunits form a core ring with 6 small subunits projecting outwards.</text>
</comment>
<comment type="caution">
    <text evidence="2">The sequence shown here is derived from an EMBL/GenBank/DDBJ whole genome shotgun (WGS) entry which is preliminary data.</text>
</comment>
<comment type="cofactor">
    <cofactor evidence="1">
        <name>adenosylcob(III)alamin</name>
        <dbReference type="ChEBI" id="CHEBI:18408"/>
    </cofactor>
    <text evidence="1">Binds between the large and small subunits.</text>
</comment>
<comment type="similarity">
    <text evidence="1">Belongs to the EutB family.</text>
</comment>
<dbReference type="Gene3D" id="3.20.20.70">
    <property type="entry name" value="Aldolase class I"/>
    <property type="match status" value="1"/>
</dbReference>
<dbReference type="RefSeq" id="WP_129459711.1">
    <property type="nucleotide sequence ID" value="NZ_PPCV01000012.1"/>
</dbReference>
<dbReference type="Gene3D" id="2.30.170.30">
    <property type="entry name" value="ethanolamine ammonia-lyase heavy chain domain like"/>
    <property type="match status" value="1"/>
</dbReference>
<keyword evidence="1 2" id="KW-0456">Lyase</keyword>
<evidence type="ECO:0000256" key="1">
    <source>
        <dbReference type="HAMAP-Rule" id="MF_00861"/>
    </source>
</evidence>
<feature type="binding site" evidence="1">
    <location>
        <position position="250"/>
    </location>
    <ligand>
        <name>adenosylcob(III)alamin</name>
        <dbReference type="ChEBI" id="CHEBI:18408"/>
    </ligand>
</feature>
<dbReference type="GO" id="GO:0031419">
    <property type="term" value="F:cobalamin binding"/>
    <property type="evidence" value="ECO:0007669"/>
    <property type="project" value="UniProtKB-UniRule"/>
</dbReference>
<feature type="binding site" evidence="1">
    <location>
        <position position="300"/>
    </location>
    <ligand>
        <name>adenosylcob(III)alamin</name>
        <dbReference type="ChEBI" id="CHEBI:18408"/>
    </ligand>
</feature>
<feature type="binding site" evidence="1">
    <location>
        <position position="292"/>
    </location>
    <ligand>
        <name>substrate</name>
    </ligand>
</feature>
<keyword evidence="1" id="KW-0846">Cobalamin</keyword>